<reference evidence="3" key="1">
    <citation type="journal article" date="2019" name="Int. J. Syst. Evol. Microbiol.">
        <title>The Global Catalogue of Microorganisms (GCM) 10K type strain sequencing project: providing services to taxonomists for standard genome sequencing and annotation.</title>
        <authorList>
            <consortium name="The Broad Institute Genomics Platform"/>
            <consortium name="The Broad Institute Genome Sequencing Center for Infectious Disease"/>
            <person name="Wu L."/>
            <person name="Ma J."/>
        </authorList>
    </citation>
    <scope>NUCLEOTIDE SEQUENCE [LARGE SCALE GENOMIC DNA]</scope>
    <source>
        <strain evidence="3">JCM 5067</strain>
    </source>
</reference>
<protein>
    <recommendedName>
        <fullName evidence="1">HTH cro/C1-type domain-containing protein</fullName>
    </recommendedName>
</protein>
<dbReference type="InterPro" id="IPR001387">
    <property type="entry name" value="Cro/C1-type_HTH"/>
</dbReference>
<dbReference type="SUPFAM" id="SSF47413">
    <property type="entry name" value="lambda repressor-like DNA-binding domains"/>
    <property type="match status" value="1"/>
</dbReference>
<comment type="caution">
    <text evidence="2">The sequence shown here is derived from an EMBL/GenBank/DDBJ whole genome shotgun (WGS) entry which is preliminary data.</text>
</comment>
<gene>
    <name evidence="2" type="ORF">GCM10010394_05180</name>
</gene>
<dbReference type="SMART" id="SM00530">
    <property type="entry name" value="HTH_XRE"/>
    <property type="match status" value="1"/>
</dbReference>
<dbReference type="Gene3D" id="1.10.260.40">
    <property type="entry name" value="lambda repressor-like DNA-binding domains"/>
    <property type="match status" value="1"/>
</dbReference>
<evidence type="ECO:0000313" key="2">
    <source>
        <dbReference type="EMBL" id="GAA0579588.1"/>
    </source>
</evidence>
<proteinExistence type="predicted"/>
<accession>A0ABP3Q3G4</accession>
<feature type="domain" description="HTH cro/C1-type" evidence="1">
    <location>
        <begin position="39"/>
        <end position="77"/>
    </location>
</feature>
<evidence type="ECO:0000313" key="3">
    <source>
        <dbReference type="Proteomes" id="UP001500668"/>
    </source>
</evidence>
<dbReference type="PROSITE" id="PS50943">
    <property type="entry name" value="HTH_CROC1"/>
    <property type="match status" value="1"/>
</dbReference>
<keyword evidence="3" id="KW-1185">Reference proteome</keyword>
<organism evidence="2 3">
    <name type="scientific">Streptomyces crystallinus</name>
    <dbReference type="NCBI Taxonomy" id="68191"/>
    <lineage>
        <taxon>Bacteria</taxon>
        <taxon>Bacillati</taxon>
        <taxon>Actinomycetota</taxon>
        <taxon>Actinomycetes</taxon>
        <taxon>Kitasatosporales</taxon>
        <taxon>Streptomycetaceae</taxon>
        <taxon>Streptomyces</taxon>
    </lineage>
</organism>
<dbReference type="RefSeq" id="WP_344069420.1">
    <property type="nucleotide sequence ID" value="NZ_BAAACA010000004.1"/>
</dbReference>
<dbReference type="Proteomes" id="UP001500668">
    <property type="component" value="Unassembled WGS sequence"/>
</dbReference>
<dbReference type="CDD" id="cd00093">
    <property type="entry name" value="HTH_XRE"/>
    <property type="match status" value="1"/>
</dbReference>
<dbReference type="EMBL" id="BAAACA010000004">
    <property type="protein sequence ID" value="GAA0579588.1"/>
    <property type="molecule type" value="Genomic_DNA"/>
</dbReference>
<name>A0ABP3Q3G4_9ACTN</name>
<dbReference type="InterPro" id="IPR010982">
    <property type="entry name" value="Lambda_DNA-bd_dom_sf"/>
</dbReference>
<evidence type="ECO:0000259" key="1">
    <source>
        <dbReference type="PROSITE" id="PS50943"/>
    </source>
</evidence>
<sequence length="226" mass="25392">MPRPLPPLDPTKPRHSFAIELRELRDSAGRAGEWNLTCKRLGIAKGTLYAWLNGKHIPGRDNLENLAKIWGANPQYWVRRRREAEGSFVEPPAPDLEADDLVLDWEFKIEAEHDEDVPFPGIPKMFERGVRDAFAEVYVAAGNPRVELVASRTEHVTARQIISVLTGVDDGSPSELRTKRAVILDALATYLKPNDEEGWGKVHTCMEVIHSSWNIALLTTGNVPER</sequence>